<evidence type="ECO:0000256" key="10">
    <source>
        <dbReference type="ARBA" id="ARBA00023136"/>
    </source>
</evidence>
<sequence length="400" mass="45574">MVNIMVESTTSMLRTWEKIRVYEYMSNLSVDIISRACFQRNYHQREEIFLKHRTLRHLLCKELITGILGLRDIWRLEKEIDSMILKVVKQHVKAAYEKDLLQMTLKGAKNYTDYNALSHKYLIIDNCKNLFFAGHETIALATSWCLMLLAAHPDWQARVRAEVLEICGNKPLDADMLQSMKVLKMVMHEVLRLYPLVLFASREAFETIKFKNIVIPKGCHLQIPITYQHQNPDIWGPDAHKFNPERFSNGILEACQPPQAYMPFGMGPNICVGQHLAMTEVKVILALRLSKFCFSLSPAYQHSPVYNLVTILEHAIEDGTTKIEAVEDEMSDKQTTECKVAAEVRSNNGLIDVAGNRKALVGAAGNRGTSLARLGVTVYDGCGWESRFILEVTNDLVDWD</sequence>
<dbReference type="PANTHER" id="PTHR24282">
    <property type="entry name" value="CYTOCHROME P450 FAMILY MEMBER"/>
    <property type="match status" value="1"/>
</dbReference>
<keyword evidence="9" id="KW-0503">Monooxygenase</keyword>
<name>A0A498KJY4_MALDO</name>
<evidence type="ECO:0000256" key="9">
    <source>
        <dbReference type="ARBA" id="ARBA00023033"/>
    </source>
</evidence>
<dbReference type="SUPFAM" id="SSF48264">
    <property type="entry name" value="Cytochrome P450"/>
    <property type="match status" value="1"/>
</dbReference>
<dbReference type="GO" id="GO:0004497">
    <property type="term" value="F:monooxygenase activity"/>
    <property type="evidence" value="ECO:0007669"/>
    <property type="project" value="UniProtKB-KW"/>
</dbReference>
<dbReference type="GO" id="GO:0005506">
    <property type="term" value="F:iron ion binding"/>
    <property type="evidence" value="ECO:0007669"/>
    <property type="project" value="InterPro"/>
</dbReference>
<proteinExistence type="inferred from homology"/>
<evidence type="ECO:0000256" key="2">
    <source>
        <dbReference type="ARBA" id="ARBA00010617"/>
    </source>
</evidence>
<dbReference type="PRINTS" id="PR00463">
    <property type="entry name" value="EP450I"/>
</dbReference>
<keyword evidence="7" id="KW-0560">Oxidoreductase</keyword>
<evidence type="ECO:0000256" key="7">
    <source>
        <dbReference type="ARBA" id="ARBA00023002"/>
    </source>
</evidence>
<evidence type="ECO:0000256" key="6">
    <source>
        <dbReference type="ARBA" id="ARBA00022989"/>
    </source>
</evidence>
<keyword evidence="3 11" id="KW-0349">Heme</keyword>
<comment type="cofactor">
    <cofactor evidence="11">
        <name>heme</name>
        <dbReference type="ChEBI" id="CHEBI:30413"/>
    </cofactor>
</comment>
<dbReference type="GO" id="GO:0020037">
    <property type="term" value="F:heme binding"/>
    <property type="evidence" value="ECO:0007669"/>
    <property type="project" value="InterPro"/>
</dbReference>
<dbReference type="STRING" id="3750.A0A498KJY4"/>
<dbReference type="PRINTS" id="PR00385">
    <property type="entry name" value="P450"/>
</dbReference>
<comment type="subcellular location">
    <subcellularLocation>
        <location evidence="1">Membrane</location>
        <topology evidence="1">Single-pass membrane protein</topology>
    </subcellularLocation>
</comment>
<dbReference type="GO" id="GO:0016705">
    <property type="term" value="F:oxidoreductase activity, acting on paired donors, with incorporation or reduction of molecular oxygen"/>
    <property type="evidence" value="ECO:0007669"/>
    <property type="project" value="InterPro"/>
</dbReference>
<dbReference type="Gene3D" id="1.10.630.10">
    <property type="entry name" value="Cytochrome P450"/>
    <property type="match status" value="1"/>
</dbReference>
<keyword evidence="8 11" id="KW-0408">Iron</keyword>
<keyword evidence="13" id="KW-1185">Reference proteome</keyword>
<dbReference type="GO" id="GO:0016020">
    <property type="term" value="C:membrane"/>
    <property type="evidence" value="ECO:0007669"/>
    <property type="project" value="UniProtKB-SubCell"/>
</dbReference>
<dbReference type="InterPro" id="IPR050665">
    <property type="entry name" value="Cytochrome_P450_Monooxygen"/>
</dbReference>
<reference evidence="12 13" key="1">
    <citation type="submission" date="2018-10" db="EMBL/GenBank/DDBJ databases">
        <title>A high-quality apple genome assembly.</title>
        <authorList>
            <person name="Hu J."/>
        </authorList>
    </citation>
    <scope>NUCLEOTIDE SEQUENCE [LARGE SCALE GENOMIC DNA]</scope>
    <source>
        <strain evidence="13">cv. HFTH1</strain>
        <tissue evidence="12">Young leaf</tissue>
    </source>
</reference>
<comment type="similarity">
    <text evidence="2">Belongs to the cytochrome P450 family.</text>
</comment>
<accession>A0A498KJY4</accession>
<protein>
    <recommendedName>
        <fullName evidence="14">Cytochrome P450</fullName>
    </recommendedName>
</protein>
<evidence type="ECO:0000256" key="1">
    <source>
        <dbReference type="ARBA" id="ARBA00004167"/>
    </source>
</evidence>
<dbReference type="AlphaFoldDB" id="A0A498KJY4"/>
<evidence type="ECO:0000256" key="5">
    <source>
        <dbReference type="ARBA" id="ARBA00022723"/>
    </source>
</evidence>
<dbReference type="Proteomes" id="UP000290289">
    <property type="component" value="Chromosome 2"/>
</dbReference>
<gene>
    <name evidence="12" type="ORF">DVH24_025860</name>
</gene>
<keyword evidence="5 11" id="KW-0479">Metal-binding</keyword>
<dbReference type="InterPro" id="IPR036396">
    <property type="entry name" value="Cyt_P450_sf"/>
</dbReference>
<keyword evidence="4" id="KW-0812">Transmembrane</keyword>
<feature type="binding site" description="axial binding residue" evidence="11">
    <location>
        <position position="271"/>
    </location>
    <ligand>
        <name>heme</name>
        <dbReference type="ChEBI" id="CHEBI:30413"/>
    </ligand>
    <ligandPart>
        <name>Fe</name>
        <dbReference type="ChEBI" id="CHEBI:18248"/>
    </ligandPart>
</feature>
<evidence type="ECO:0000256" key="4">
    <source>
        <dbReference type="ARBA" id="ARBA00022692"/>
    </source>
</evidence>
<evidence type="ECO:0000256" key="3">
    <source>
        <dbReference type="ARBA" id="ARBA00022617"/>
    </source>
</evidence>
<dbReference type="InterPro" id="IPR002401">
    <property type="entry name" value="Cyt_P450_E_grp-I"/>
</dbReference>
<keyword evidence="6" id="KW-1133">Transmembrane helix</keyword>
<evidence type="ECO:0000256" key="11">
    <source>
        <dbReference type="PIRSR" id="PIRSR602401-1"/>
    </source>
</evidence>
<evidence type="ECO:0000313" key="12">
    <source>
        <dbReference type="EMBL" id="RXI06724.1"/>
    </source>
</evidence>
<organism evidence="12 13">
    <name type="scientific">Malus domestica</name>
    <name type="common">Apple</name>
    <name type="synonym">Pyrus malus</name>
    <dbReference type="NCBI Taxonomy" id="3750"/>
    <lineage>
        <taxon>Eukaryota</taxon>
        <taxon>Viridiplantae</taxon>
        <taxon>Streptophyta</taxon>
        <taxon>Embryophyta</taxon>
        <taxon>Tracheophyta</taxon>
        <taxon>Spermatophyta</taxon>
        <taxon>Magnoliopsida</taxon>
        <taxon>eudicotyledons</taxon>
        <taxon>Gunneridae</taxon>
        <taxon>Pentapetalae</taxon>
        <taxon>rosids</taxon>
        <taxon>fabids</taxon>
        <taxon>Rosales</taxon>
        <taxon>Rosaceae</taxon>
        <taxon>Amygdaloideae</taxon>
        <taxon>Maleae</taxon>
        <taxon>Malus</taxon>
    </lineage>
</organism>
<evidence type="ECO:0000313" key="13">
    <source>
        <dbReference type="Proteomes" id="UP000290289"/>
    </source>
</evidence>
<dbReference type="EMBL" id="RDQH01000328">
    <property type="protein sequence ID" value="RXI06724.1"/>
    <property type="molecule type" value="Genomic_DNA"/>
</dbReference>
<keyword evidence="10" id="KW-0472">Membrane</keyword>
<evidence type="ECO:0000256" key="8">
    <source>
        <dbReference type="ARBA" id="ARBA00023004"/>
    </source>
</evidence>
<dbReference type="InterPro" id="IPR001128">
    <property type="entry name" value="Cyt_P450"/>
</dbReference>
<dbReference type="PANTHER" id="PTHR24282:SF260">
    <property type="entry name" value="CYTOCHROME P450 714C2-LIKE"/>
    <property type="match status" value="1"/>
</dbReference>
<evidence type="ECO:0008006" key="14">
    <source>
        <dbReference type="Google" id="ProtNLM"/>
    </source>
</evidence>
<dbReference type="Pfam" id="PF00067">
    <property type="entry name" value="p450"/>
    <property type="match status" value="1"/>
</dbReference>
<comment type="caution">
    <text evidence="12">The sequence shown here is derived from an EMBL/GenBank/DDBJ whole genome shotgun (WGS) entry which is preliminary data.</text>
</comment>